<dbReference type="RefSeq" id="WP_072980853.1">
    <property type="nucleotide sequence ID" value="NZ_FQXT01000002.1"/>
</dbReference>
<reference evidence="2 5" key="3">
    <citation type="submission" date="2018-07" db="EMBL/GenBank/DDBJ databases">
        <title>Leeuwenhoekiella genomics.</title>
        <authorList>
            <person name="Tahon G."/>
            <person name="Willems A."/>
        </authorList>
    </citation>
    <scope>NUCLEOTIDE SEQUENCE [LARGE SCALE GENOMIC DNA]</scope>
    <source>
        <strain evidence="2 5">LMG 24856</strain>
    </source>
</reference>
<evidence type="ECO:0000256" key="1">
    <source>
        <dbReference type="SAM" id="SignalP"/>
    </source>
</evidence>
<protein>
    <recommendedName>
        <fullName evidence="6">Beta-lactamase-inhibitor-like, PepSY-like</fullName>
    </recommendedName>
</protein>
<name>A0A1M5VSX9_9FLAO</name>
<accession>A0A1M5VSX9</accession>
<dbReference type="STRING" id="573501.SAMN04487999_0897"/>
<dbReference type="AlphaFoldDB" id="A0A1M5VSX9"/>
<evidence type="ECO:0000313" key="5">
    <source>
        <dbReference type="Proteomes" id="UP000290037"/>
    </source>
</evidence>
<dbReference type="OrthoDB" id="1446579at2"/>
<sequence>MKKMLSALFLFTLFSCGGSNQLVKNPPFEIEKTTRKSGVKGLENIRFVAKNIPQEVSFESLYFQQKKSKVLWEDTNLYYATFSTVPANSKDRVLSVNREDEAKNPLPQIPVEVPFKIKANEALLEYKVGDKTFYTVLEVK</sequence>
<dbReference type="Proteomes" id="UP000290037">
    <property type="component" value="Unassembled WGS sequence"/>
</dbReference>
<keyword evidence="5" id="KW-1185">Reference proteome</keyword>
<keyword evidence="1" id="KW-0732">Signal</keyword>
<evidence type="ECO:0000313" key="3">
    <source>
        <dbReference type="EMBL" id="SHH78379.1"/>
    </source>
</evidence>
<feature type="chain" id="PRO_5013155474" description="Beta-lactamase-inhibitor-like, PepSY-like" evidence="1">
    <location>
        <begin position="21"/>
        <end position="140"/>
    </location>
</feature>
<evidence type="ECO:0000313" key="4">
    <source>
        <dbReference type="Proteomes" id="UP000184240"/>
    </source>
</evidence>
<feature type="signal peptide" evidence="1">
    <location>
        <begin position="1"/>
        <end position="20"/>
    </location>
</feature>
<gene>
    <name evidence="2" type="ORF">DSM01_190</name>
    <name evidence="3" type="ORF">SAMN04487999_0897</name>
</gene>
<dbReference type="EMBL" id="QOVN01000001">
    <property type="protein sequence ID" value="RXG31054.1"/>
    <property type="molecule type" value="Genomic_DNA"/>
</dbReference>
<dbReference type="PROSITE" id="PS51257">
    <property type="entry name" value="PROKAR_LIPOPROTEIN"/>
    <property type="match status" value="1"/>
</dbReference>
<organism evidence="3 4">
    <name type="scientific">Leeuwenhoekiella palythoae</name>
    <dbReference type="NCBI Taxonomy" id="573501"/>
    <lineage>
        <taxon>Bacteria</taxon>
        <taxon>Pseudomonadati</taxon>
        <taxon>Bacteroidota</taxon>
        <taxon>Flavobacteriia</taxon>
        <taxon>Flavobacteriales</taxon>
        <taxon>Flavobacteriaceae</taxon>
        <taxon>Leeuwenhoekiella</taxon>
    </lineage>
</organism>
<evidence type="ECO:0008006" key="6">
    <source>
        <dbReference type="Google" id="ProtNLM"/>
    </source>
</evidence>
<reference evidence="3" key="2">
    <citation type="submission" date="2016-11" db="EMBL/GenBank/DDBJ databases">
        <authorList>
            <person name="Jaros S."/>
            <person name="Januszkiewicz K."/>
            <person name="Wedrychowicz H."/>
        </authorList>
    </citation>
    <scope>NUCLEOTIDE SEQUENCE [LARGE SCALE GENOMIC DNA]</scope>
    <source>
        <strain evidence="3">DSM 19859</strain>
    </source>
</reference>
<proteinExistence type="predicted"/>
<evidence type="ECO:0000313" key="2">
    <source>
        <dbReference type="EMBL" id="RXG31054.1"/>
    </source>
</evidence>
<dbReference type="Proteomes" id="UP000184240">
    <property type="component" value="Unassembled WGS sequence"/>
</dbReference>
<dbReference type="EMBL" id="FQXT01000002">
    <property type="protein sequence ID" value="SHH78379.1"/>
    <property type="molecule type" value="Genomic_DNA"/>
</dbReference>
<reference evidence="4" key="1">
    <citation type="submission" date="2016-11" db="EMBL/GenBank/DDBJ databases">
        <authorList>
            <person name="Varghese N."/>
            <person name="Submissions S."/>
        </authorList>
    </citation>
    <scope>NUCLEOTIDE SEQUENCE [LARGE SCALE GENOMIC DNA]</scope>
    <source>
        <strain evidence="4">DSM 19859</strain>
    </source>
</reference>